<dbReference type="InterPro" id="IPR029071">
    <property type="entry name" value="Ubiquitin-like_domsf"/>
</dbReference>
<dbReference type="RefSeq" id="XP_013753360.1">
    <property type="nucleotide sequence ID" value="XM_013897906.1"/>
</dbReference>
<dbReference type="GO" id="GO:0034045">
    <property type="term" value="C:phagophore assembly site membrane"/>
    <property type="evidence" value="ECO:0007669"/>
    <property type="project" value="TreeGrafter"/>
</dbReference>
<dbReference type="GO" id="GO:0000045">
    <property type="term" value="P:autophagosome assembly"/>
    <property type="evidence" value="ECO:0007669"/>
    <property type="project" value="InterPro"/>
</dbReference>
<dbReference type="CDD" id="cd01612">
    <property type="entry name" value="Ubl_ATG12"/>
    <property type="match status" value="1"/>
</dbReference>
<dbReference type="Pfam" id="PF04110">
    <property type="entry name" value="APG12"/>
    <property type="match status" value="1"/>
</dbReference>
<dbReference type="InterPro" id="IPR007242">
    <property type="entry name" value="Atg12"/>
</dbReference>
<dbReference type="STRING" id="461836.A0A0L0DSP8"/>
<gene>
    <name evidence="5" type="ORF">AMSG_10652</name>
</gene>
<dbReference type="GO" id="GO:0034727">
    <property type="term" value="P:piecemeal microautophagy of the nucleus"/>
    <property type="evidence" value="ECO:0007669"/>
    <property type="project" value="TreeGrafter"/>
</dbReference>
<dbReference type="PANTHER" id="PTHR13385:SF0">
    <property type="entry name" value="UBIQUITIN-LIKE PROTEIN ATG12"/>
    <property type="match status" value="1"/>
</dbReference>
<evidence type="ECO:0000256" key="2">
    <source>
        <dbReference type="ARBA" id="ARBA00022786"/>
    </source>
</evidence>
<organism evidence="5 6">
    <name type="scientific">Thecamonas trahens ATCC 50062</name>
    <dbReference type="NCBI Taxonomy" id="461836"/>
    <lineage>
        <taxon>Eukaryota</taxon>
        <taxon>Apusozoa</taxon>
        <taxon>Apusomonadida</taxon>
        <taxon>Apusomonadidae</taxon>
        <taxon>Thecamonas</taxon>
    </lineage>
</organism>
<dbReference type="OrthoDB" id="10003551at2759"/>
<name>A0A0L0DSP8_THETB</name>
<protein>
    <recommendedName>
        <fullName evidence="4">Ubiquitin-like protein ATG12</fullName>
    </recommendedName>
</protein>
<keyword evidence="3 4" id="KW-0072">Autophagy</keyword>
<evidence type="ECO:0000256" key="4">
    <source>
        <dbReference type="RuleBase" id="RU361201"/>
    </source>
</evidence>
<keyword evidence="1 4" id="KW-1017">Isopeptide bond</keyword>
<dbReference type="SUPFAM" id="SSF54236">
    <property type="entry name" value="Ubiquitin-like"/>
    <property type="match status" value="1"/>
</dbReference>
<evidence type="ECO:0000256" key="3">
    <source>
        <dbReference type="ARBA" id="ARBA00023006"/>
    </source>
</evidence>
<accession>A0A0L0DSP8</accession>
<evidence type="ECO:0000256" key="1">
    <source>
        <dbReference type="ARBA" id="ARBA00022499"/>
    </source>
</evidence>
<dbReference type="AlphaFoldDB" id="A0A0L0DSP8"/>
<dbReference type="eggNOG" id="KOG3439">
    <property type="taxonomic scope" value="Eukaryota"/>
</dbReference>
<keyword evidence="2 4" id="KW-0833">Ubl conjugation pathway</keyword>
<dbReference type="GO" id="GO:0061723">
    <property type="term" value="P:glycophagy"/>
    <property type="evidence" value="ECO:0007669"/>
    <property type="project" value="TreeGrafter"/>
</dbReference>
<proteinExistence type="inferred from homology"/>
<evidence type="ECO:0000313" key="6">
    <source>
        <dbReference type="Proteomes" id="UP000054408"/>
    </source>
</evidence>
<sequence>MASTGPAEGIVPQTRSITDDKVVIKLKAVGSAKLLKRDKFKVSASNAFSHVVAFLRKQLHLAPADALFVYVDKFAPPPDANVGKLFLAYGDVKYLVIHYCNNPAFG</sequence>
<dbReference type="PANTHER" id="PTHR13385">
    <property type="entry name" value="AUTOPHAGY PROTEIN 12"/>
    <property type="match status" value="1"/>
</dbReference>
<comment type="similarity">
    <text evidence="4">Belongs to the ATG12 family.</text>
</comment>
<reference evidence="5 6" key="1">
    <citation type="submission" date="2010-05" db="EMBL/GenBank/DDBJ databases">
        <title>The Genome Sequence of Thecamonas trahens ATCC 50062.</title>
        <authorList>
            <consortium name="The Broad Institute Genome Sequencing Platform"/>
            <person name="Russ C."/>
            <person name="Cuomo C."/>
            <person name="Shea T."/>
            <person name="Young S.K."/>
            <person name="Zeng Q."/>
            <person name="Koehrsen M."/>
            <person name="Haas B."/>
            <person name="Borodovsky M."/>
            <person name="Guigo R."/>
            <person name="Alvarado L."/>
            <person name="Berlin A."/>
            <person name="Bochicchio J."/>
            <person name="Borenstein D."/>
            <person name="Chapman S."/>
            <person name="Chen Z."/>
            <person name="Freedman E."/>
            <person name="Gellesch M."/>
            <person name="Goldberg J."/>
            <person name="Griggs A."/>
            <person name="Gujja S."/>
            <person name="Heilman E."/>
            <person name="Heiman D."/>
            <person name="Hepburn T."/>
            <person name="Howarth C."/>
            <person name="Jen D."/>
            <person name="Larson L."/>
            <person name="Mehta T."/>
            <person name="Park D."/>
            <person name="Pearson M."/>
            <person name="Roberts A."/>
            <person name="Saif S."/>
            <person name="Shenoy N."/>
            <person name="Sisk P."/>
            <person name="Stolte C."/>
            <person name="Sykes S."/>
            <person name="Thomson T."/>
            <person name="Walk T."/>
            <person name="White J."/>
            <person name="Yandava C."/>
            <person name="Burger G."/>
            <person name="Gray M.W."/>
            <person name="Holland P.W.H."/>
            <person name="King N."/>
            <person name="Lang F.B.F."/>
            <person name="Roger A.J."/>
            <person name="Ruiz-Trillo I."/>
            <person name="Lander E."/>
            <person name="Nusbaum C."/>
        </authorList>
    </citation>
    <scope>NUCLEOTIDE SEQUENCE [LARGE SCALE GENOMIC DNA]</scope>
    <source>
        <strain evidence="5 6">ATCC 50062</strain>
    </source>
</reference>
<dbReference type="GO" id="GO:0019776">
    <property type="term" value="F:Atg8-family ligase activity"/>
    <property type="evidence" value="ECO:0007669"/>
    <property type="project" value="TreeGrafter"/>
</dbReference>
<dbReference type="Proteomes" id="UP000054408">
    <property type="component" value="Unassembled WGS sequence"/>
</dbReference>
<dbReference type="GeneID" id="25568823"/>
<dbReference type="GO" id="GO:0000421">
    <property type="term" value="C:autophagosome membrane"/>
    <property type="evidence" value="ECO:0007669"/>
    <property type="project" value="TreeGrafter"/>
</dbReference>
<evidence type="ECO:0000313" key="5">
    <source>
        <dbReference type="EMBL" id="KNC55056.1"/>
    </source>
</evidence>
<dbReference type="Gene3D" id="3.10.20.90">
    <property type="entry name" value="Phosphatidylinositol 3-kinase Catalytic Subunit, Chain A, domain 1"/>
    <property type="match status" value="1"/>
</dbReference>
<dbReference type="OMA" id="CMIDILL"/>
<dbReference type="GO" id="GO:0000422">
    <property type="term" value="P:autophagy of mitochondrion"/>
    <property type="evidence" value="ECO:0007669"/>
    <property type="project" value="TreeGrafter"/>
</dbReference>
<keyword evidence="6" id="KW-1185">Reference proteome</keyword>
<dbReference type="GO" id="GO:0097352">
    <property type="term" value="P:autophagosome maturation"/>
    <property type="evidence" value="ECO:0007669"/>
    <property type="project" value="TreeGrafter"/>
</dbReference>
<comment type="subunit">
    <text evidence="4">Forms a conjugate with ATG5.</text>
</comment>
<dbReference type="EMBL" id="GL349494">
    <property type="protein sequence ID" value="KNC55056.1"/>
    <property type="molecule type" value="Genomic_DNA"/>
</dbReference>
<dbReference type="GO" id="GO:0034274">
    <property type="term" value="C:Atg12-Atg5-Atg16 complex"/>
    <property type="evidence" value="ECO:0007669"/>
    <property type="project" value="TreeGrafter"/>
</dbReference>